<feature type="binding site" evidence="5 6">
    <location>
        <position position="155"/>
    </location>
    <ligand>
        <name>substrate</name>
    </ligand>
</feature>
<dbReference type="InterPro" id="IPR019740">
    <property type="entry name" value="Pyridox_Oxase_CS"/>
</dbReference>
<accession>A0A1I1DN66</accession>
<comment type="catalytic activity">
    <reaction evidence="5">
        <text>pyridoxine 5'-phosphate + O2 = pyridoxal 5'-phosphate + H2O2</text>
        <dbReference type="Rhea" id="RHEA:15149"/>
        <dbReference type="ChEBI" id="CHEBI:15379"/>
        <dbReference type="ChEBI" id="CHEBI:16240"/>
        <dbReference type="ChEBI" id="CHEBI:58589"/>
        <dbReference type="ChEBI" id="CHEBI:597326"/>
        <dbReference type="EC" id="1.4.3.5"/>
    </reaction>
</comment>
<feature type="domain" description="Pyridoxine 5'-phosphate oxidase dimerisation C-terminal" evidence="9">
    <location>
        <begin position="201"/>
        <end position="242"/>
    </location>
</feature>
<dbReference type="STRING" id="927664.SAMN05421780_101355"/>
<organism evidence="10 11">
    <name type="scientific">Flexibacter flexilis DSM 6793</name>
    <dbReference type="NCBI Taxonomy" id="927664"/>
    <lineage>
        <taxon>Bacteria</taxon>
        <taxon>Pseudomonadati</taxon>
        <taxon>Bacteroidota</taxon>
        <taxon>Cytophagia</taxon>
        <taxon>Cytophagales</taxon>
        <taxon>Flexibacteraceae</taxon>
        <taxon>Flexibacter</taxon>
    </lineage>
</organism>
<dbReference type="GO" id="GO:0008615">
    <property type="term" value="P:pyridoxine biosynthetic process"/>
    <property type="evidence" value="ECO:0007669"/>
    <property type="project" value="UniProtKB-UniRule"/>
</dbReference>
<name>A0A1I1DN66_9BACT</name>
<feature type="binding site" evidence="5 6">
    <location>
        <position position="151"/>
    </location>
    <ligand>
        <name>substrate</name>
    </ligand>
</feature>
<dbReference type="Pfam" id="PF10590">
    <property type="entry name" value="PNP_phzG_C"/>
    <property type="match status" value="1"/>
</dbReference>
<comment type="catalytic activity">
    <reaction evidence="5">
        <text>pyridoxamine 5'-phosphate + O2 + H2O = pyridoxal 5'-phosphate + H2O2 + NH4(+)</text>
        <dbReference type="Rhea" id="RHEA:15817"/>
        <dbReference type="ChEBI" id="CHEBI:15377"/>
        <dbReference type="ChEBI" id="CHEBI:15379"/>
        <dbReference type="ChEBI" id="CHEBI:16240"/>
        <dbReference type="ChEBI" id="CHEBI:28938"/>
        <dbReference type="ChEBI" id="CHEBI:58451"/>
        <dbReference type="ChEBI" id="CHEBI:597326"/>
        <dbReference type="EC" id="1.4.3.5"/>
    </reaction>
</comment>
<keyword evidence="11" id="KW-1185">Reference proteome</keyword>
<keyword evidence="4 5" id="KW-0560">Oxidoreductase</keyword>
<dbReference type="InterPro" id="IPR012349">
    <property type="entry name" value="Split_barrel_FMN-bd"/>
</dbReference>
<comment type="similarity">
    <text evidence="1 5">Belongs to the pyridoxamine 5'-phosphate oxidase family.</text>
</comment>
<evidence type="ECO:0000313" key="11">
    <source>
        <dbReference type="Proteomes" id="UP000199514"/>
    </source>
</evidence>
<dbReference type="InterPro" id="IPR011576">
    <property type="entry name" value="Pyridox_Oxase_N"/>
</dbReference>
<feature type="binding site" evidence="5 7">
    <location>
        <position position="214"/>
    </location>
    <ligand>
        <name>FMN</name>
        <dbReference type="ChEBI" id="CHEBI:58210"/>
    </ligand>
</feature>
<dbReference type="PANTHER" id="PTHR10851">
    <property type="entry name" value="PYRIDOXINE-5-PHOSPHATE OXIDASE"/>
    <property type="match status" value="1"/>
</dbReference>
<evidence type="ECO:0000256" key="4">
    <source>
        <dbReference type="ARBA" id="ARBA00023002"/>
    </source>
</evidence>
<evidence type="ECO:0000256" key="2">
    <source>
        <dbReference type="ARBA" id="ARBA00022630"/>
    </source>
</evidence>
<gene>
    <name evidence="5" type="primary">pdxH</name>
    <name evidence="10" type="ORF">SAMN05421780_101355</name>
</gene>
<reference evidence="10 11" key="1">
    <citation type="submission" date="2016-10" db="EMBL/GenBank/DDBJ databases">
        <authorList>
            <person name="de Groot N.N."/>
        </authorList>
    </citation>
    <scope>NUCLEOTIDE SEQUENCE [LARGE SCALE GENOMIC DNA]</scope>
    <source>
        <strain evidence="10 11">DSM 6793</strain>
    </source>
</reference>
<feature type="binding site" evidence="5 7">
    <location>
        <position position="110"/>
    </location>
    <ligand>
        <name>FMN</name>
        <dbReference type="ChEBI" id="CHEBI:58210"/>
    </ligand>
</feature>
<dbReference type="PROSITE" id="PS51257">
    <property type="entry name" value="PROKAR_LIPOPROTEIN"/>
    <property type="match status" value="1"/>
</dbReference>
<dbReference type="InterPro" id="IPR019576">
    <property type="entry name" value="Pyridoxamine_oxidase_dimer_C"/>
</dbReference>
<evidence type="ECO:0000256" key="7">
    <source>
        <dbReference type="PIRSR" id="PIRSR000190-2"/>
    </source>
</evidence>
<proteinExistence type="inferred from homology"/>
<keyword evidence="3 5" id="KW-0288">FMN</keyword>
<feature type="binding site" evidence="5 7">
    <location>
        <position position="111"/>
    </location>
    <ligand>
        <name>FMN</name>
        <dbReference type="ChEBI" id="CHEBI:58210"/>
    </ligand>
</feature>
<dbReference type="Proteomes" id="UP000199514">
    <property type="component" value="Unassembled WGS sequence"/>
</dbReference>
<dbReference type="GO" id="GO:0010181">
    <property type="term" value="F:FMN binding"/>
    <property type="evidence" value="ECO:0007669"/>
    <property type="project" value="UniProtKB-UniRule"/>
</dbReference>
<comment type="pathway">
    <text evidence="5">Cofactor metabolism; pyridoxal 5'-phosphate salvage; pyridoxal 5'-phosphate from pyridoxine 5'-phosphate: step 1/1.</text>
</comment>
<dbReference type="AlphaFoldDB" id="A0A1I1DN66"/>
<keyword evidence="5" id="KW-0664">Pyridoxine biosynthesis</keyword>
<feature type="binding site" evidence="5 6">
    <location>
        <position position="95"/>
    </location>
    <ligand>
        <name>substrate</name>
    </ligand>
</feature>
<sequence length="242" mass="27944">MVAGAKSFMFAAIIIACFWTNLTAMTTHHYKEIAAIRKDYSLRSLDINDVNPNPILQFQHWLDEAIKSEVHEPTAMNLATVSVEGRPSGRILLLKGVDRGFVFFTNYNSRKGHDLNQNAAAAMTFFWPELERQVRVEGFMERVSAQESDEYFHSRPRMSRLGAWASSQSQPIEDRSVIERRISELLAQYGEEEPLPRPEGWGGYRLMADRLEFWQGRPSRLHDRIAYTLQPAENWKIERLSP</sequence>
<feature type="domain" description="Pyridoxamine 5'-phosphate oxidase N-terminal" evidence="8">
    <location>
        <begin position="62"/>
        <end position="186"/>
    </location>
</feature>
<dbReference type="EC" id="1.4.3.5" evidence="5"/>
<dbReference type="GO" id="GO:0004733">
    <property type="term" value="F:pyridoxamine phosphate oxidase activity"/>
    <property type="evidence" value="ECO:0007669"/>
    <property type="project" value="UniProtKB-UniRule"/>
</dbReference>
<dbReference type="UniPathway" id="UPA01068">
    <property type="reaction ID" value="UER00304"/>
</dbReference>
<comment type="subunit">
    <text evidence="5">Homodimer.</text>
</comment>
<comment type="pathway">
    <text evidence="5">Cofactor metabolism; pyridoxal 5'-phosphate salvage; pyridoxal 5'-phosphate from pyridoxamine 5'-phosphate: step 1/1.</text>
</comment>
<dbReference type="Gene3D" id="2.30.110.10">
    <property type="entry name" value="Electron Transport, Fmn-binding Protein, Chain A"/>
    <property type="match status" value="1"/>
</dbReference>
<feature type="binding site" evidence="5 6">
    <location>
        <begin position="220"/>
        <end position="222"/>
    </location>
    <ligand>
        <name>substrate</name>
    </ligand>
</feature>
<comment type="cofactor">
    <cofactor evidence="5 7">
        <name>FMN</name>
        <dbReference type="ChEBI" id="CHEBI:58210"/>
    </cofactor>
    <text evidence="5 7">Binds 1 FMN per subunit.</text>
</comment>
<evidence type="ECO:0000259" key="9">
    <source>
        <dbReference type="Pfam" id="PF10590"/>
    </source>
</evidence>
<dbReference type="PANTHER" id="PTHR10851:SF0">
    <property type="entry name" value="PYRIDOXINE-5'-PHOSPHATE OXIDASE"/>
    <property type="match status" value="1"/>
</dbReference>
<dbReference type="InterPro" id="IPR000659">
    <property type="entry name" value="Pyridox_Oxase"/>
</dbReference>
<dbReference type="PROSITE" id="PS01064">
    <property type="entry name" value="PYRIDOX_OXIDASE"/>
    <property type="match status" value="1"/>
</dbReference>
<dbReference type="SUPFAM" id="SSF50475">
    <property type="entry name" value="FMN-binding split barrel"/>
    <property type="match status" value="1"/>
</dbReference>
<dbReference type="Pfam" id="PF01243">
    <property type="entry name" value="PNPOx_N"/>
    <property type="match status" value="1"/>
</dbReference>
<feature type="binding site" evidence="5 7">
    <location>
        <position position="133"/>
    </location>
    <ligand>
        <name>FMN</name>
        <dbReference type="ChEBI" id="CHEBI:58210"/>
    </ligand>
</feature>
<dbReference type="EMBL" id="FOLE01000001">
    <property type="protein sequence ID" value="SFB76459.1"/>
    <property type="molecule type" value="Genomic_DNA"/>
</dbReference>
<protein>
    <recommendedName>
        <fullName evidence="5">Pyridoxine/pyridoxamine 5'-phosphate oxidase</fullName>
        <ecNumber evidence="5">1.4.3.5</ecNumber>
    </recommendedName>
    <alternativeName>
        <fullName evidence="5">PNP/PMP oxidase</fullName>
        <shortName evidence="5">PNPOx</shortName>
    </alternativeName>
    <alternativeName>
        <fullName evidence="5">Pyridoxal 5'-phosphate synthase</fullName>
    </alternativeName>
</protein>
<evidence type="ECO:0000256" key="6">
    <source>
        <dbReference type="PIRSR" id="PIRSR000190-1"/>
    </source>
</evidence>
<evidence type="ECO:0000259" key="8">
    <source>
        <dbReference type="Pfam" id="PF01243"/>
    </source>
</evidence>
<feature type="binding site" evidence="5 7">
    <location>
        <position position="224"/>
    </location>
    <ligand>
        <name>FMN</name>
        <dbReference type="ChEBI" id="CHEBI:58210"/>
    </ligand>
</feature>
<feature type="binding site" evidence="5 7">
    <location>
        <begin position="104"/>
        <end position="105"/>
    </location>
    <ligand>
        <name>FMN</name>
        <dbReference type="ChEBI" id="CHEBI:58210"/>
    </ligand>
</feature>
<evidence type="ECO:0000256" key="1">
    <source>
        <dbReference type="ARBA" id="ARBA00007301"/>
    </source>
</evidence>
<keyword evidence="2 5" id="KW-0285">Flavoprotein</keyword>
<dbReference type="NCBIfam" id="TIGR00558">
    <property type="entry name" value="pdxH"/>
    <property type="match status" value="1"/>
</dbReference>
<feature type="binding site" evidence="5 6">
    <location>
        <position position="159"/>
    </location>
    <ligand>
        <name>substrate</name>
    </ligand>
</feature>
<evidence type="ECO:0000313" key="10">
    <source>
        <dbReference type="EMBL" id="SFB76459.1"/>
    </source>
</evidence>
<dbReference type="HAMAP" id="MF_01629">
    <property type="entry name" value="PdxH"/>
    <property type="match status" value="1"/>
</dbReference>
<feature type="binding site" evidence="5 7">
    <location>
        <begin position="168"/>
        <end position="169"/>
    </location>
    <ligand>
        <name>FMN</name>
        <dbReference type="ChEBI" id="CHEBI:58210"/>
    </ligand>
</feature>
<feature type="binding site" evidence="5 7">
    <location>
        <begin position="90"/>
        <end position="95"/>
    </location>
    <ligand>
        <name>FMN</name>
        <dbReference type="ChEBI" id="CHEBI:58210"/>
    </ligand>
</feature>
<dbReference type="PIRSF" id="PIRSF000190">
    <property type="entry name" value="Pyd_amn-ph_oxd"/>
    <property type="match status" value="1"/>
</dbReference>
<feature type="binding site" evidence="6">
    <location>
        <begin position="37"/>
        <end position="40"/>
    </location>
    <ligand>
        <name>substrate</name>
    </ligand>
</feature>
<comment type="function">
    <text evidence="5">Catalyzes the oxidation of either pyridoxine 5'-phosphate (PNP) or pyridoxamine 5'-phosphate (PMP) into pyridoxal 5'-phosphate (PLP).</text>
</comment>
<evidence type="ECO:0000256" key="5">
    <source>
        <dbReference type="HAMAP-Rule" id="MF_01629"/>
    </source>
</evidence>
<dbReference type="NCBIfam" id="NF004231">
    <property type="entry name" value="PRK05679.1"/>
    <property type="match status" value="1"/>
</dbReference>
<evidence type="ECO:0000256" key="3">
    <source>
        <dbReference type="ARBA" id="ARBA00022643"/>
    </source>
</evidence>